<reference evidence="2 3" key="2">
    <citation type="submission" date="2024-10" db="EMBL/GenBank/DDBJ databases">
        <authorList>
            <person name="Ryan C."/>
        </authorList>
    </citation>
    <scope>NUCLEOTIDE SEQUENCE [LARGE SCALE GENOMIC DNA]</scope>
</reference>
<sequence>MVMGANRRTILALFIWVMVAVIFMAASPNLLAAADEVYCMCCAAKRECEFDPDCCTNGCCSS</sequence>
<accession>A0ABC9GEH4</accession>
<protein>
    <submittedName>
        <fullName evidence="2">Uncharacterized protein</fullName>
    </submittedName>
</protein>
<organism evidence="2 3">
    <name type="scientific">Urochloa decumbens</name>
    <dbReference type="NCBI Taxonomy" id="240449"/>
    <lineage>
        <taxon>Eukaryota</taxon>
        <taxon>Viridiplantae</taxon>
        <taxon>Streptophyta</taxon>
        <taxon>Embryophyta</taxon>
        <taxon>Tracheophyta</taxon>
        <taxon>Spermatophyta</taxon>
        <taxon>Magnoliopsida</taxon>
        <taxon>Liliopsida</taxon>
        <taxon>Poales</taxon>
        <taxon>Poaceae</taxon>
        <taxon>PACMAD clade</taxon>
        <taxon>Panicoideae</taxon>
        <taxon>Panicodae</taxon>
        <taxon>Paniceae</taxon>
        <taxon>Melinidinae</taxon>
        <taxon>Urochloa</taxon>
    </lineage>
</organism>
<dbReference type="Proteomes" id="UP001497457">
    <property type="component" value="Chromosome 9rd"/>
</dbReference>
<dbReference type="AlphaFoldDB" id="A0ABC9GEH4"/>
<feature type="chain" id="PRO_5044792692" evidence="1">
    <location>
        <begin position="27"/>
        <end position="62"/>
    </location>
</feature>
<evidence type="ECO:0000256" key="1">
    <source>
        <dbReference type="SAM" id="SignalP"/>
    </source>
</evidence>
<feature type="signal peptide" evidence="1">
    <location>
        <begin position="1"/>
        <end position="26"/>
    </location>
</feature>
<reference evidence="3" key="1">
    <citation type="submission" date="2024-06" db="EMBL/GenBank/DDBJ databases">
        <authorList>
            <person name="Ryan C."/>
        </authorList>
    </citation>
    <scope>NUCLEOTIDE SEQUENCE [LARGE SCALE GENOMIC DNA]</scope>
</reference>
<name>A0ABC9GEH4_9POAL</name>
<dbReference type="EMBL" id="OZ075119">
    <property type="protein sequence ID" value="CAL5092945.1"/>
    <property type="molecule type" value="Genomic_DNA"/>
</dbReference>
<keyword evidence="3" id="KW-1185">Reference proteome</keyword>
<gene>
    <name evidence="2" type="ORF">URODEC1_LOCUS115159</name>
</gene>
<evidence type="ECO:0000313" key="2">
    <source>
        <dbReference type="EMBL" id="CAL5092945.1"/>
    </source>
</evidence>
<proteinExistence type="predicted"/>
<keyword evidence="1" id="KW-0732">Signal</keyword>
<evidence type="ECO:0000313" key="3">
    <source>
        <dbReference type="Proteomes" id="UP001497457"/>
    </source>
</evidence>